<protein>
    <submittedName>
        <fullName evidence="2">Uncharacterized conserved protein YqhQ</fullName>
    </submittedName>
</protein>
<keyword evidence="1" id="KW-0812">Transmembrane</keyword>
<gene>
    <name evidence="2" type="ORF">SAMN02194393_01472</name>
</gene>
<sequence length="304" mass="34389">MEKVSVGGQALIEGVMMKGPDGLAMAVRKSDGEIVVKKEPVSKIEKSKLYKIPVLRGVIAFFNSMIIGVRAITYSAEFFEEGNSQYDKGKFEKWLEEKLGDKADDIVTYFSVFLALAMALLIFMFIPTFLINFLKNIFTNRLVLSGFEGTLKILMFIGYIIIISRMKEIKRVFEYHGAEHKVIYCYESGKLLTPENAREFTTLHPRCGTSFLLFVMIISIILFSFIGWESPIERIIIKLILLPLVAGISYEIIKVAGKSKSKIMRLLSYPGLMLQKLTTKEPDDSQLEVAIEALKSILVKDQDL</sequence>
<keyword evidence="1" id="KW-1133">Transmembrane helix</keyword>
<feature type="transmembrane region" description="Helical" evidence="1">
    <location>
        <begin position="142"/>
        <end position="162"/>
    </location>
</feature>
<dbReference type="STRING" id="36842.SAMN02194393_01472"/>
<feature type="transmembrane region" description="Helical" evidence="1">
    <location>
        <begin position="235"/>
        <end position="253"/>
    </location>
</feature>
<dbReference type="OrthoDB" id="9784805at2"/>
<evidence type="ECO:0000313" key="2">
    <source>
        <dbReference type="EMBL" id="SKC56576.1"/>
    </source>
</evidence>
<feature type="transmembrane region" description="Helical" evidence="1">
    <location>
        <begin position="106"/>
        <end position="130"/>
    </location>
</feature>
<dbReference type="EMBL" id="FUZT01000003">
    <property type="protein sequence ID" value="SKC56576.1"/>
    <property type="molecule type" value="Genomic_DNA"/>
</dbReference>
<evidence type="ECO:0000313" key="3">
    <source>
        <dbReference type="Proteomes" id="UP000190285"/>
    </source>
</evidence>
<dbReference type="Proteomes" id="UP000190285">
    <property type="component" value="Unassembled WGS sequence"/>
</dbReference>
<keyword evidence="3" id="KW-1185">Reference proteome</keyword>
<reference evidence="2 3" key="1">
    <citation type="submission" date="2017-02" db="EMBL/GenBank/DDBJ databases">
        <authorList>
            <person name="Peterson S.W."/>
        </authorList>
    </citation>
    <scope>NUCLEOTIDE SEQUENCE [LARGE SCALE GENOMIC DNA]</scope>
    <source>
        <strain evidence="2 3">M1</strain>
    </source>
</reference>
<dbReference type="InterPro" id="IPR010787">
    <property type="entry name" value="DUF1385"/>
</dbReference>
<dbReference type="PANTHER" id="PTHR42867">
    <property type="entry name" value="MEMBRANE PROTEIN-RELATED"/>
    <property type="match status" value="1"/>
</dbReference>
<organism evidence="2 3">
    <name type="scientific">Maledivibacter halophilus</name>
    <dbReference type="NCBI Taxonomy" id="36842"/>
    <lineage>
        <taxon>Bacteria</taxon>
        <taxon>Bacillati</taxon>
        <taxon>Bacillota</taxon>
        <taxon>Clostridia</taxon>
        <taxon>Peptostreptococcales</taxon>
        <taxon>Caminicellaceae</taxon>
        <taxon>Maledivibacter</taxon>
    </lineage>
</organism>
<dbReference type="Pfam" id="PF07136">
    <property type="entry name" value="DUF1385"/>
    <property type="match status" value="1"/>
</dbReference>
<proteinExistence type="predicted"/>
<accession>A0A1T5JYZ0</accession>
<feature type="transmembrane region" description="Helical" evidence="1">
    <location>
        <begin position="211"/>
        <end position="229"/>
    </location>
</feature>
<keyword evidence="1" id="KW-0472">Membrane</keyword>
<name>A0A1T5JYZ0_9FIRM</name>
<evidence type="ECO:0000256" key="1">
    <source>
        <dbReference type="SAM" id="Phobius"/>
    </source>
</evidence>
<dbReference type="RefSeq" id="WP_079490503.1">
    <property type="nucleotide sequence ID" value="NZ_FUZT01000003.1"/>
</dbReference>
<dbReference type="AlphaFoldDB" id="A0A1T5JYZ0"/>
<dbReference type="PANTHER" id="PTHR42867:SF1">
    <property type="entry name" value="MEMBRANE PROTEIN-RELATED"/>
    <property type="match status" value="1"/>
</dbReference>